<dbReference type="Proteomes" id="UP001529338">
    <property type="component" value="Unassembled WGS sequence"/>
</dbReference>
<evidence type="ECO:0000256" key="1">
    <source>
        <dbReference type="SAM" id="Phobius"/>
    </source>
</evidence>
<accession>A0ABT7SHV4</accession>
<feature type="transmembrane region" description="Helical" evidence="1">
    <location>
        <begin position="124"/>
        <end position="144"/>
    </location>
</feature>
<comment type="caution">
    <text evidence="2">The sequence shown here is derived from an EMBL/GenBank/DDBJ whole genome shotgun (WGS) entry which is preliminary data.</text>
</comment>
<protein>
    <recommendedName>
        <fullName evidence="4">Major facilitator superfamily (MFS) profile domain-containing protein</fullName>
    </recommendedName>
</protein>
<name>A0ABT7SHV4_9CELL</name>
<feature type="transmembrane region" description="Helical" evidence="1">
    <location>
        <begin position="56"/>
        <end position="84"/>
    </location>
</feature>
<organism evidence="2 3">
    <name type="scientific">Cellulomonas alba</name>
    <dbReference type="NCBI Taxonomy" id="3053467"/>
    <lineage>
        <taxon>Bacteria</taxon>
        <taxon>Bacillati</taxon>
        <taxon>Actinomycetota</taxon>
        <taxon>Actinomycetes</taxon>
        <taxon>Micrococcales</taxon>
        <taxon>Cellulomonadaceae</taxon>
        <taxon>Cellulomonas</taxon>
    </lineage>
</organism>
<evidence type="ECO:0000313" key="2">
    <source>
        <dbReference type="EMBL" id="MDM7855773.1"/>
    </source>
</evidence>
<keyword evidence="1" id="KW-0472">Membrane</keyword>
<evidence type="ECO:0008006" key="4">
    <source>
        <dbReference type="Google" id="ProtNLM"/>
    </source>
</evidence>
<keyword evidence="3" id="KW-1185">Reference proteome</keyword>
<evidence type="ECO:0000313" key="3">
    <source>
        <dbReference type="Proteomes" id="UP001529338"/>
    </source>
</evidence>
<dbReference type="RefSeq" id="WP_289455637.1">
    <property type="nucleotide sequence ID" value="NZ_JAUCGQ010000001.1"/>
</dbReference>
<proteinExistence type="predicted"/>
<reference evidence="2 3" key="1">
    <citation type="submission" date="2023-06" db="EMBL/GenBank/DDBJ databases">
        <title>Cellulomonas sp. MW4 Whole genome sequence.</title>
        <authorList>
            <person name="Park S."/>
        </authorList>
    </citation>
    <scope>NUCLEOTIDE SEQUENCE [LARGE SCALE GENOMIC DNA]</scope>
    <source>
        <strain evidence="2 3">MW4</strain>
    </source>
</reference>
<gene>
    <name evidence="2" type="ORF">QRT04_12610</name>
</gene>
<feature type="transmembrane region" description="Helical" evidence="1">
    <location>
        <begin position="96"/>
        <end position="118"/>
    </location>
</feature>
<sequence>MTSAAPRSGAPHRRRAGRAVRMAPRDLVGVAWRSVAVLAAANGVFAVPMALVGQFVWLAVLTFAVPVFAIVAAVVGVPAGLVVARLLRGRGAMAHVGAFALLGGVAGAGVTGLVFQAATGFEQLVVLGFVEGAVGAGVGCWWTLGRMRSPRLPRVPRHVPDELVEDLDVDRQLGLAPPGPSRDLP</sequence>
<dbReference type="EMBL" id="JAUCGQ010000001">
    <property type="protein sequence ID" value="MDM7855773.1"/>
    <property type="molecule type" value="Genomic_DNA"/>
</dbReference>
<keyword evidence="1" id="KW-1133">Transmembrane helix</keyword>
<keyword evidence="1" id="KW-0812">Transmembrane</keyword>